<dbReference type="GO" id="GO:0005737">
    <property type="term" value="C:cytoplasm"/>
    <property type="evidence" value="ECO:0007669"/>
    <property type="project" value="UniProtKB-SubCell"/>
</dbReference>
<evidence type="ECO:0000256" key="2">
    <source>
        <dbReference type="ARBA" id="ARBA00022490"/>
    </source>
</evidence>
<dbReference type="Gene3D" id="2.20.70.10">
    <property type="match status" value="1"/>
</dbReference>
<proteinExistence type="predicted"/>
<accession>A0ABD0UXF2</accession>
<dbReference type="PROSITE" id="PS50020">
    <property type="entry name" value="WW_DOMAIN_2"/>
    <property type="match status" value="1"/>
</dbReference>
<dbReference type="SUPFAM" id="SSF51045">
    <property type="entry name" value="WW domain"/>
    <property type="match status" value="1"/>
</dbReference>
<organism evidence="4 5">
    <name type="scientific">Dendrobium thyrsiflorum</name>
    <name type="common">Pinecone-like raceme dendrobium</name>
    <name type="synonym">Orchid</name>
    <dbReference type="NCBI Taxonomy" id="117978"/>
    <lineage>
        <taxon>Eukaryota</taxon>
        <taxon>Viridiplantae</taxon>
        <taxon>Streptophyta</taxon>
        <taxon>Embryophyta</taxon>
        <taxon>Tracheophyta</taxon>
        <taxon>Spermatophyta</taxon>
        <taxon>Magnoliopsida</taxon>
        <taxon>Liliopsida</taxon>
        <taxon>Asparagales</taxon>
        <taxon>Orchidaceae</taxon>
        <taxon>Epidendroideae</taxon>
        <taxon>Malaxideae</taxon>
        <taxon>Dendrobiinae</taxon>
        <taxon>Dendrobium</taxon>
    </lineage>
</organism>
<feature type="domain" description="WW" evidence="3">
    <location>
        <begin position="48"/>
        <end position="82"/>
    </location>
</feature>
<comment type="caution">
    <text evidence="4">The sequence shown here is derived from an EMBL/GenBank/DDBJ whole genome shotgun (WGS) entry which is preliminary data.</text>
</comment>
<dbReference type="InterPro" id="IPR051105">
    <property type="entry name" value="WWC/KIBRA_Hippo_Reg"/>
</dbReference>
<dbReference type="PANTHER" id="PTHR14791:SF42">
    <property type="entry name" value="F16L1.2 PROTEIN"/>
    <property type="match status" value="1"/>
</dbReference>
<sequence>MISLQATLSSKEKKPASLMEISCKKKRKREEEGVQLTNDSFIELSLETPLPLEWQRCLDIKSGEIHYYNTRTKRRASKDPRRSTEIPSTLQGLDLELSLMCTEPSEIHGLDLQEPSSPPFVVVDASDEQEMVAMVCGRCHMLVMMYKLSPSCPNCKFSNLSGPQERLLRADTGRFSRPVTLGTELCTERRYIF</sequence>
<dbReference type="EMBL" id="JANQDX010000010">
    <property type="protein sequence ID" value="KAL0917507.1"/>
    <property type="molecule type" value="Genomic_DNA"/>
</dbReference>
<name>A0ABD0UXF2_DENTH</name>
<evidence type="ECO:0000313" key="4">
    <source>
        <dbReference type="EMBL" id="KAL0917507.1"/>
    </source>
</evidence>
<dbReference type="Proteomes" id="UP001552299">
    <property type="component" value="Unassembled WGS sequence"/>
</dbReference>
<dbReference type="PANTHER" id="PTHR14791">
    <property type="entry name" value="BOMB/KIRA PROTEINS"/>
    <property type="match status" value="1"/>
</dbReference>
<evidence type="ECO:0000256" key="1">
    <source>
        <dbReference type="ARBA" id="ARBA00004496"/>
    </source>
</evidence>
<dbReference type="AlphaFoldDB" id="A0ABD0UXF2"/>
<reference evidence="4 5" key="1">
    <citation type="journal article" date="2024" name="Plant Biotechnol. J.">
        <title>Dendrobium thyrsiflorum genome and its molecular insights into genes involved in important horticultural traits.</title>
        <authorList>
            <person name="Chen B."/>
            <person name="Wang J.Y."/>
            <person name="Zheng P.J."/>
            <person name="Li K.L."/>
            <person name="Liang Y.M."/>
            <person name="Chen X.F."/>
            <person name="Zhang C."/>
            <person name="Zhao X."/>
            <person name="He X."/>
            <person name="Zhang G.Q."/>
            <person name="Liu Z.J."/>
            <person name="Xu Q."/>
        </authorList>
    </citation>
    <scope>NUCLEOTIDE SEQUENCE [LARGE SCALE GENOMIC DNA]</scope>
    <source>
        <strain evidence="4">GZMU011</strain>
    </source>
</reference>
<protein>
    <recommendedName>
        <fullName evidence="3">WW domain-containing protein</fullName>
    </recommendedName>
</protein>
<keyword evidence="5" id="KW-1185">Reference proteome</keyword>
<evidence type="ECO:0000259" key="3">
    <source>
        <dbReference type="PROSITE" id="PS50020"/>
    </source>
</evidence>
<gene>
    <name evidence="4" type="ORF">M5K25_012573</name>
</gene>
<evidence type="ECO:0000313" key="5">
    <source>
        <dbReference type="Proteomes" id="UP001552299"/>
    </source>
</evidence>
<comment type="subcellular location">
    <subcellularLocation>
        <location evidence="1">Cytoplasm</location>
    </subcellularLocation>
</comment>
<dbReference type="InterPro" id="IPR001202">
    <property type="entry name" value="WW_dom"/>
</dbReference>
<dbReference type="InterPro" id="IPR036020">
    <property type="entry name" value="WW_dom_sf"/>
</dbReference>
<keyword evidence="2" id="KW-0963">Cytoplasm</keyword>